<keyword evidence="2" id="KW-1185">Reference proteome</keyword>
<dbReference type="STRING" id="454130.A0A0U5CI43"/>
<name>A0A0U5CI43_ASPCI</name>
<evidence type="ECO:0000313" key="2">
    <source>
        <dbReference type="Proteomes" id="UP000054771"/>
    </source>
</evidence>
<evidence type="ECO:0000313" key="1">
    <source>
        <dbReference type="EMBL" id="CEL10489.1"/>
    </source>
</evidence>
<dbReference type="OMA" id="YRHWHEL"/>
<accession>A0A0U5CI43</accession>
<dbReference type="GO" id="GO:0016740">
    <property type="term" value="F:transferase activity"/>
    <property type="evidence" value="ECO:0007669"/>
    <property type="project" value="UniProtKB-KW"/>
</dbReference>
<dbReference type="Proteomes" id="UP000054771">
    <property type="component" value="Unassembled WGS sequence"/>
</dbReference>
<dbReference type="OrthoDB" id="2968323at2759"/>
<gene>
    <name evidence="1" type="ORF">ASPCAL13608</name>
</gene>
<proteinExistence type="predicted"/>
<organism evidence="1 2">
    <name type="scientific">Aspergillus calidoustus</name>
    <dbReference type="NCBI Taxonomy" id="454130"/>
    <lineage>
        <taxon>Eukaryota</taxon>
        <taxon>Fungi</taxon>
        <taxon>Dikarya</taxon>
        <taxon>Ascomycota</taxon>
        <taxon>Pezizomycotina</taxon>
        <taxon>Eurotiomycetes</taxon>
        <taxon>Eurotiomycetidae</taxon>
        <taxon>Eurotiales</taxon>
        <taxon>Aspergillaceae</taxon>
        <taxon>Aspergillus</taxon>
        <taxon>Aspergillus subgen. Nidulantes</taxon>
    </lineage>
</organism>
<dbReference type="AlphaFoldDB" id="A0A0U5CI43"/>
<protein>
    <submittedName>
        <fullName evidence="1">Putative Phosphotransferase family protein</fullName>
    </submittedName>
</protein>
<keyword evidence="1" id="KW-0808">Transferase</keyword>
<dbReference type="EMBL" id="CDMC01000019">
    <property type="protein sequence ID" value="CEL10489.1"/>
    <property type="molecule type" value="Genomic_DNA"/>
</dbReference>
<sequence length="119" mass="13638">MDFSVCGFGSEFVKQALSRGGKVIAKLGFDFPCLIHFTEDEVRIHSEESEGWNDVQDFWNSVSLIIFRGGWTLKHLYSDALALFSELRETGLKSMTGKEREDFKKQTQWVVRPDLNSSK</sequence>
<reference evidence="2" key="1">
    <citation type="journal article" date="2016" name="Genome Announc.">
        <title>Draft genome sequences of fungus Aspergillus calidoustus.</title>
        <authorList>
            <person name="Horn F."/>
            <person name="Linde J."/>
            <person name="Mattern D.J."/>
            <person name="Walther G."/>
            <person name="Guthke R."/>
            <person name="Scherlach K."/>
            <person name="Martin K."/>
            <person name="Brakhage A.A."/>
            <person name="Petzke L."/>
            <person name="Valiante V."/>
        </authorList>
    </citation>
    <scope>NUCLEOTIDE SEQUENCE [LARGE SCALE GENOMIC DNA]</scope>
    <source>
        <strain evidence="2">SF006504</strain>
    </source>
</reference>